<name>A0ACC6FVP0_9HELI</name>
<evidence type="ECO:0000313" key="1">
    <source>
        <dbReference type="EMBL" id="MDL0082943.1"/>
    </source>
</evidence>
<sequence length="55" mass="6109">MKNPPKIKTSRKVKKWILATLPLFLSLQDTALAVAWQSTKNTSTQKVDSNLSALP</sequence>
<dbReference type="Proteomes" id="UP001173802">
    <property type="component" value="Unassembled WGS sequence"/>
</dbReference>
<protein>
    <submittedName>
        <fullName evidence="1">Uncharacterized protein</fullName>
    </submittedName>
</protein>
<proteinExistence type="predicted"/>
<reference evidence="1 2" key="1">
    <citation type="journal article" date="2023" name="Microorganisms">
        <title>Isolation and Genomic Characteristics of Cat-Borne Campylobacter felis sp. nov. and Sheep-Borne Campylobacter ovis sp. nov.</title>
        <authorList>
            <person name="Wang H."/>
            <person name="Li Y."/>
            <person name="Gu Y."/>
            <person name="Zhou G."/>
            <person name="Chen X."/>
            <person name="Zhang X."/>
            <person name="Shao Z."/>
            <person name="Zhang J."/>
            <person name="Zhang M."/>
        </authorList>
    </citation>
    <scope>NUCLEOTIDE SEQUENCE [LARGE SCALE GENOMIC DNA]</scope>
    <source>
        <strain evidence="1 2">XJK30-2</strain>
    </source>
</reference>
<keyword evidence="2" id="KW-1185">Reference proteome</keyword>
<dbReference type="EMBL" id="JANURN010000011">
    <property type="protein sequence ID" value="MDL0082943.1"/>
    <property type="molecule type" value="Genomic_DNA"/>
</dbReference>
<accession>A0ACC6FVP0</accession>
<evidence type="ECO:0000313" key="2">
    <source>
        <dbReference type="Proteomes" id="UP001173802"/>
    </source>
</evidence>
<comment type="caution">
    <text evidence="1">The sequence shown here is derived from an EMBL/GenBank/DDBJ whole genome shotgun (WGS) entry which is preliminary data.</text>
</comment>
<organism evidence="1 2">
    <name type="scientific">Helicobacter zhangjianzhongii</name>
    <dbReference type="NCBI Taxonomy" id="2974574"/>
    <lineage>
        <taxon>Bacteria</taxon>
        <taxon>Pseudomonadati</taxon>
        <taxon>Campylobacterota</taxon>
        <taxon>Epsilonproteobacteria</taxon>
        <taxon>Campylobacterales</taxon>
        <taxon>Helicobacteraceae</taxon>
        <taxon>Helicobacter</taxon>
    </lineage>
</organism>
<gene>
    <name evidence="1" type="ORF">NYG90_09765</name>
</gene>